<evidence type="ECO:0000256" key="7">
    <source>
        <dbReference type="ARBA" id="ARBA00023014"/>
    </source>
</evidence>
<keyword evidence="2" id="KW-0813">Transport</keyword>
<sequence>MRREVSTATITLDGKTVTMPVNEGETVLESARRAGLTPPYSCEAGNCGTCIATLTDGQVKMRVNEVLDDSEIDDGLILTCQGVPESDVTVTYDD</sequence>
<gene>
    <name evidence="10" type="ORF">BST42_24965</name>
</gene>
<comment type="similarity">
    <text evidence="1">Belongs to the 2Fe2S plant-type ferredoxin family.</text>
</comment>
<dbReference type="InterPro" id="IPR012675">
    <property type="entry name" value="Beta-grasp_dom_sf"/>
</dbReference>
<keyword evidence="4" id="KW-0479">Metal-binding</keyword>
<evidence type="ECO:0000259" key="9">
    <source>
        <dbReference type="PROSITE" id="PS51085"/>
    </source>
</evidence>
<dbReference type="PROSITE" id="PS51085">
    <property type="entry name" value="2FE2S_FER_2"/>
    <property type="match status" value="1"/>
</dbReference>
<accession>A0A1X0ILI1</accession>
<evidence type="ECO:0000256" key="4">
    <source>
        <dbReference type="ARBA" id="ARBA00022723"/>
    </source>
</evidence>
<evidence type="ECO:0000256" key="2">
    <source>
        <dbReference type="ARBA" id="ARBA00022448"/>
    </source>
</evidence>
<dbReference type="CDD" id="cd00207">
    <property type="entry name" value="fer2"/>
    <property type="match status" value="1"/>
</dbReference>
<keyword evidence="5" id="KW-0249">Electron transport</keyword>
<feature type="domain" description="2Fe-2S ferredoxin-type" evidence="9">
    <location>
        <begin position="6"/>
        <end position="94"/>
    </location>
</feature>
<evidence type="ECO:0000256" key="6">
    <source>
        <dbReference type="ARBA" id="ARBA00023004"/>
    </source>
</evidence>
<dbReference type="SUPFAM" id="SSF54292">
    <property type="entry name" value="2Fe-2S ferredoxin-like"/>
    <property type="match status" value="1"/>
</dbReference>
<evidence type="ECO:0000256" key="3">
    <source>
        <dbReference type="ARBA" id="ARBA00022714"/>
    </source>
</evidence>
<dbReference type="PROSITE" id="PS00197">
    <property type="entry name" value="2FE2S_FER_1"/>
    <property type="match status" value="1"/>
</dbReference>
<protein>
    <submittedName>
        <fullName evidence="10">(2Fe-2S)-binding protein</fullName>
    </submittedName>
</protein>
<comment type="caution">
    <text evidence="10">The sequence shown here is derived from an EMBL/GenBank/DDBJ whole genome shotgun (WGS) entry which is preliminary data.</text>
</comment>
<evidence type="ECO:0000313" key="10">
    <source>
        <dbReference type="EMBL" id="ORB48679.1"/>
    </source>
</evidence>
<dbReference type="Gene3D" id="3.10.20.30">
    <property type="match status" value="1"/>
</dbReference>
<keyword evidence="6" id="KW-0408">Iron</keyword>
<evidence type="ECO:0000313" key="11">
    <source>
        <dbReference type="Proteomes" id="UP000192534"/>
    </source>
</evidence>
<evidence type="ECO:0000256" key="5">
    <source>
        <dbReference type="ARBA" id="ARBA00022982"/>
    </source>
</evidence>
<dbReference type="InterPro" id="IPR006058">
    <property type="entry name" value="2Fe2S_fd_BS"/>
</dbReference>
<comment type="cofactor">
    <cofactor evidence="8">
        <name>[2Fe-2S] cluster</name>
        <dbReference type="ChEBI" id="CHEBI:190135"/>
    </cofactor>
</comment>
<dbReference type="PANTHER" id="PTHR43112:SF3">
    <property type="entry name" value="FERREDOXIN-2, CHLOROPLASTIC"/>
    <property type="match status" value="1"/>
</dbReference>
<proteinExistence type="inferred from homology"/>
<dbReference type="GO" id="GO:0046872">
    <property type="term" value="F:metal ion binding"/>
    <property type="evidence" value="ECO:0007669"/>
    <property type="project" value="UniProtKB-KW"/>
</dbReference>
<evidence type="ECO:0000256" key="1">
    <source>
        <dbReference type="ARBA" id="ARBA00007874"/>
    </source>
</evidence>
<evidence type="ECO:0000256" key="8">
    <source>
        <dbReference type="ARBA" id="ARBA00034078"/>
    </source>
</evidence>
<organism evidence="10 11">
    <name type="scientific">Mycolicibacterium rhodesiae</name>
    <name type="common">Mycobacterium rhodesiae</name>
    <dbReference type="NCBI Taxonomy" id="36814"/>
    <lineage>
        <taxon>Bacteria</taxon>
        <taxon>Bacillati</taxon>
        <taxon>Actinomycetota</taxon>
        <taxon>Actinomycetes</taxon>
        <taxon>Mycobacteriales</taxon>
        <taxon>Mycobacteriaceae</taxon>
        <taxon>Mycolicibacterium</taxon>
    </lineage>
</organism>
<reference evidence="10 11" key="1">
    <citation type="submission" date="2016-12" db="EMBL/GenBank/DDBJ databases">
        <title>The new phylogeny of genus Mycobacterium.</title>
        <authorList>
            <person name="Tortoli E."/>
            <person name="Trovato A."/>
            <person name="Cirillo D.M."/>
        </authorList>
    </citation>
    <scope>NUCLEOTIDE SEQUENCE [LARGE SCALE GENOMIC DNA]</scope>
    <source>
        <strain evidence="10 11">DSM 44223</strain>
    </source>
</reference>
<keyword evidence="7" id="KW-0411">Iron-sulfur</keyword>
<name>A0A1X0ILI1_MYCRH</name>
<dbReference type="Proteomes" id="UP000192534">
    <property type="component" value="Unassembled WGS sequence"/>
</dbReference>
<dbReference type="InterPro" id="IPR001041">
    <property type="entry name" value="2Fe-2S_ferredoxin-type"/>
</dbReference>
<dbReference type="PANTHER" id="PTHR43112">
    <property type="entry name" value="FERREDOXIN"/>
    <property type="match status" value="1"/>
</dbReference>
<dbReference type="AlphaFoldDB" id="A0A1X0ILI1"/>
<dbReference type="Pfam" id="PF00111">
    <property type="entry name" value="Fer2"/>
    <property type="match status" value="1"/>
</dbReference>
<dbReference type="GO" id="GO:0051537">
    <property type="term" value="F:2 iron, 2 sulfur cluster binding"/>
    <property type="evidence" value="ECO:0007669"/>
    <property type="project" value="UniProtKB-KW"/>
</dbReference>
<keyword evidence="3" id="KW-0001">2Fe-2S</keyword>
<dbReference type="EMBL" id="MVIH01000018">
    <property type="protein sequence ID" value="ORB48679.1"/>
    <property type="molecule type" value="Genomic_DNA"/>
</dbReference>
<dbReference type="InterPro" id="IPR036010">
    <property type="entry name" value="2Fe-2S_ferredoxin-like_sf"/>
</dbReference>
<keyword evidence="11" id="KW-1185">Reference proteome</keyword>